<dbReference type="PANTHER" id="PTHR43767">
    <property type="entry name" value="LONG-CHAIN-FATTY-ACID--COA LIGASE"/>
    <property type="match status" value="1"/>
</dbReference>
<organism evidence="4 5">
    <name type="scientific">Deinococcus maricopensis (strain DSM 21211 / LMG 22137 / NRRL B-23946 / LB-34)</name>
    <dbReference type="NCBI Taxonomy" id="709986"/>
    <lineage>
        <taxon>Bacteria</taxon>
        <taxon>Thermotogati</taxon>
        <taxon>Deinococcota</taxon>
        <taxon>Deinococci</taxon>
        <taxon>Deinococcales</taxon>
        <taxon>Deinococcaceae</taxon>
        <taxon>Deinococcus</taxon>
    </lineage>
</organism>
<dbReference type="RefSeq" id="WP_013555351.1">
    <property type="nucleotide sequence ID" value="NC_014958.1"/>
</dbReference>
<dbReference type="Gene3D" id="3.40.50.980">
    <property type="match status" value="2"/>
</dbReference>
<evidence type="ECO:0000256" key="1">
    <source>
        <dbReference type="ARBA" id="ARBA00022598"/>
    </source>
</evidence>
<sequence>MNADFTPWPPDVAAEYRRLGYWRGETFSAWLDRTSRLHAHRTALIHGDDTVTYADLHAQAERYATLFARSGLQAGDCVVVQLPNRAAFFPVCFGLMRVGAAPIMALPAHREREITFFCAHTDARAYVTVDEHGGFDHRRLARAAVAAAPSLRHVFILGDAAEFTPLRAPDEAGDLPPTPVDASTVALYQLSGGSTGTPKLIPRTHDDYLYSVRASADICALGPDTVYLAALPLAHNFPLSSPGTLGVLHAGGTVVIAPDPTPTTTFPLIERHGVTMAALVPALLLVWLQHARTHGTPGCLQLLQVGGAPLAADVARQVPDVLGCALQQVFGMAEGLVNYTRPGDPASLVYHTQGRPISLHDEVRIVNDDDEDVPAGVPGHLLTRGPYTIRGYFRADDHNRRAFTPEGYYRTGDVVTRRADGYLEVTGRHKDQINRAGEKVAAEEIEHVLLTHPAVHDVAVVGLPDAWLGERTCAFVQLTGAATPRLALDLKAHVRAAGLADYKTPDLIEFVDALPRTAFGKTNKVALRARLNERSPQ</sequence>
<dbReference type="OrthoDB" id="9757771at2"/>
<name>E8U3H5_DEIML</name>
<reference evidence="4 5" key="1">
    <citation type="journal article" date="2011" name="Stand. Genomic Sci.">
        <title>Complete genome sequence of Deinococcus maricopensis type strain (LB-34).</title>
        <authorList>
            <person name="Pukall R."/>
            <person name="Zeytun A."/>
            <person name="Lucas S."/>
            <person name="Lapidus A."/>
            <person name="Hammon N."/>
            <person name="Deshpande S."/>
            <person name="Nolan M."/>
            <person name="Cheng J.F."/>
            <person name="Pitluck S."/>
            <person name="Liolios K."/>
            <person name="Pagani I."/>
            <person name="Mikhailova N."/>
            <person name="Ivanova N."/>
            <person name="Mavromatis K."/>
            <person name="Pati A."/>
            <person name="Tapia R."/>
            <person name="Han C."/>
            <person name="Goodwin L."/>
            <person name="Chen A."/>
            <person name="Palaniappan K."/>
            <person name="Land M."/>
            <person name="Hauser L."/>
            <person name="Chang Y.J."/>
            <person name="Jeffries C.D."/>
            <person name="Brambilla E.M."/>
            <person name="Rohde M."/>
            <person name="Goker M."/>
            <person name="Detter J.C."/>
            <person name="Woyke T."/>
            <person name="Bristow J."/>
            <person name="Eisen J.A."/>
            <person name="Markowitz V."/>
            <person name="Hugenholtz P."/>
            <person name="Kyrpides N.C."/>
            <person name="Klenk H.P."/>
        </authorList>
    </citation>
    <scope>NUCLEOTIDE SEQUENCE [LARGE SCALE GENOMIC DNA]</scope>
    <source>
        <strain evidence="5">DSM 21211 / LMG 22137 / NRRL B-23946 / LB-34</strain>
    </source>
</reference>
<dbReference type="EC" id="2.7.7.58" evidence="4"/>
<dbReference type="STRING" id="709986.Deima_0182"/>
<protein>
    <submittedName>
        <fullName evidence="4">(2,3-dihydroxybenzoyl)adenylate synthase</fullName>
        <ecNumber evidence="4">2.7.7.58</ecNumber>
    </submittedName>
</protein>
<reference evidence="5" key="2">
    <citation type="submission" date="2011-01" db="EMBL/GenBank/DDBJ databases">
        <title>The complete genome of Deinococcus maricopensis DSM 21211.</title>
        <authorList>
            <consortium name="US DOE Joint Genome Institute (JGI-PGF)"/>
            <person name="Lucas S."/>
            <person name="Copeland A."/>
            <person name="Lapidus A."/>
            <person name="Goodwin L."/>
            <person name="Pitluck S."/>
            <person name="Kyrpides N."/>
            <person name="Mavromatis K."/>
            <person name="Pagani I."/>
            <person name="Ivanova N."/>
            <person name="Ovchinnikova G."/>
            <person name="Zeytun A."/>
            <person name="Detter J.C."/>
            <person name="Han C."/>
            <person name="Land M."/>
            <person name="Hauser L."/>
            <person name="Markowitz V."/>
            <person name="Cheng J.-F."/>
            <person name="Hugenholtz P."/>
            <person name="Woyke T."/>
            <person name="Wu D."/>
            <person name="Pukall R."/>
            <person name="Gehrich-Schroeter G."/>
            <person name="Brambilla E."/>
            <person name="Klenk H.-P."/>
            <person name="Eisen J.A."/>
        </authorList>
    </citation>
    <scope>NUCLEOTIDE SEQUENCE [LARGE SCALE GENOMIC DNA]</scope>
    <source>
        <strain evidence="5">DSM 21211 / LMG 22137 / NRRL B-23946 / LB-34</strain>
    </source>
</reference>
<dbReference type="eggNOG" id="COG1021">
    <property type="taxonomic scope" value="Bacteria"/>
</dbReference>
<keyword evidence="4" id="KW-0808">Transferase</keyword>
<feature type="domain" description="AMP-binding enzyme C-terminal" evidence="3">
    <location>
        <begin position="444"/>
        <end position="521"/>
    </location>
</feature>
<dbReference type="InterPro" id="IPR000873">
    <property type="entry name" value="AMP-dep_synth/lig_dom"/>
</dbReference>
<keyword evidence="1" id="KW-0436">Ligase</keyword>
<dbReference type="FunFam" id="2.30.38.10:FF:000003">
    <property type="entry name" value="Vibriobactin-specific 2,3-dihydroxybenzoate-AMP ligase"/>
    <property type="match status" value="1"/>
</dbReference>
<dbReference type="Proteomes" id="UP000008635">
    <property type="component" value="Chromosome"/>
</dbReference>
<feature type="domain" description="AMP-dependent synthetase/ligase" evidence="2">
    <location>
        <begin position="32"/>
        <end position="393"/>
    </location>
</feature>
<dbReference type="PROSITE" id="PS00455">
    <property type="entry name" value="AMP_BINDING"/>
    <property type="match status" value="1"/>
</dbReference>
<evidence type="ECO:0000259" key="3">
    <source>
        <dbReference type="Pfam" id="PF13193"/>
    </source>
</evidence>
<dbReference type="KEGG" id="dmr:Deima_0182"/>
<dbReference type="AlphaFoldDB" id="E8U3H5"/>
<dbReference type="InterPro" id="IPR050237">
    <property type="entry name" value="ATP-dep_AMP-bd_enzyme"/>
</dbReference>
<dbReference type="Gene3D" id="2.30.38.10">
    <property type="entry name" value="Luciferase, Domain 3"/>
    <property type="match status" value="1"/>
</dbReference>
<gene>
    <name evidence="4" type="ordered locus">Deima_0182</name>
</gene>
<dbReference type="InterPro" id="IPR025110">
    <property type="entry name" value="AMP-bd_C"/>
</dbReference>
<dbReference type="InterPro" id="IPR045851">
    <property type="entry name" value="AMP-bd_C_sf"/>
</dbReference>
<evidence type="ECO:0000259" key="2">
    <source>
        <dbReference type="Pfam" id="PF00501"/>
    </source>
</evidence>
<dbReference type="InterPro" id="IPR020845">
    <property type="entry name" value="AMP-binding_CS"/>
</dbReference>
<keyword evidence="4" id="KW-0548">Nucleotidyltransferase</keyword>
<accession>E8U3H5</accession>
<dbReference type="SUPFAM" id="SSF56801">
    <property type="entry name" value="Acetyl-CoA synthetase-like"/>
    <property type="match status" value="1"/>
</dbReference>
<evidence type="ECO:0000313" key="4">
    <source>
        <dbReference type="EMBL" id="ADV65846.1"/>
    </source>
</evidence>
<proteinExistence type="predicted"/>
<keyword evidence="5" id="KW-1185">Reference proteome</keyword>
<dbReference type="PANTHER" id="PTHR43767:SF1">
    <property type="entry name" value="NONRIBOSOMAL PEPTIDE SYNTHASE PES1 (EUROFUNG)-RELATED"/>
    <property type="match status" value="1"/>
</dbReference>
<dbReference type="GO" id="GO:0016878">
    <property type="term" value="F:acid-thiol ligase activity"/>
    <property type="evidence" value="ECO:0007669"/>
    <property type="project" value="UniProtKB-ARBA"/>
</dbReference>
<dbReference type="Pfam" id="PF00501">
    <property type="entry name" value="AMP-binding"/>
    <property type="match status" value="1"/>
</dbReference>
<evidence type="ECO:0000313" key="5">
    <source>
        <dbReference type="Proteomes" id="UP000008635"/>
    </source>
</evidence>
<dbReference type="GO" id="GO:0016779">
    <property type="term" value="F:nucleotidyltransferase activity"/>
    <property type="evidence" value="ECO:0007669"/>
    <property type="project" value="UniProtKB-KW"/>
</dbReference>
<dbReference type="Pfam" id="PF13193">
    <property type="entry name" value="AMP-binding_C"/>
    <property type="match status" value="1"/>
</dbReference>
<dbReference type="HOGENOM" id="CLU_000022_59_7_0"/>
<dbReference type="EMBL" id="CP002454">
    <property type="protein sequence ID" value="ADV65846.1"/>
    <property type="molecule type" value="Genomic_DNA"/>
</dbReference>
<dbReference type="Gene3D" id="3.30.300.30">
    <property type="match status" value="1"/>
</dbReference>